<dbReference type="AlphaFoldDB" id="A0A162BVS1"/>
<sequence>MMEYSDLVLSFTVLVPSISIYAFTSRSIQMFPNELLNTDIMPLTNPLVVFILYQIKIMKTICFST</sequence>
<gene>
    <name evidence="1" type="ORF">APZ42_006605</name>
</gene>
<evidence type="ECO:0000313" key="1">
    <source>
        <dbReference type="EMBL" id="KZR98120.1"/>
    </source>
</evidence>
<accession>A0A162BVS1</accession>
<protein>
    <submittedName>
        <fullName evidence="1">Uncharacterized protein</fullName>
    </submittedName>
</protein>
<keyword evidence="2" id="KW-1185">Reference proteome</keyword>
<reference evidence="1 2" key="1">
    <citation type="submission" date="2016-03" db="EMBL/GenBank/DDBJ databases">
        <title>EvidentialGene: Evidence-directed Construction of Genes on Genomes.</title>
        <authorList>
            <person name="Gilbert D.G."/>
            <person name="Choi J.-H."/>
            <person name="Mockaitis K."/>
            <person name="Colbourne J."/>
            <person name="Pfrender M."/>
        </authorList>
    </citation>
    <scope>NUCLEOTIDE SEQUENCE [LARGE SCALE GENOMIC DNA]</scope>
    <source>
        <strain evidence="1 2">Xinb3</strain>
        <tissue evidence="1">Complete organism</tissue>
    </source>
</reference>
<dbReference type="Proteomes" id="UP000076858">
    <property type="component" value="Unassembled WGS sequence"/>
</dbReference>
<proteinExistence type="predicted"/>
<comment type="caution">
    <text evidence="1">The sequence shown here is derived from an EMBL/GenBank/DDBJ whole genome shotgun (WGS) entry which is preliminary data.</text>
</comment>
<evidence type="ECO:0000313" key="2">
    <source>
        <dbReference type="Proteomes" id="UP000076858"/>
    </source>
</evidence>
<name>A0A162BVS1_9CRUS</name>
<feature type="non-terminal residue" evidence="1">
    <location>
        <position position="65"/>
    </location>
</feature>
<dbReference type="EMBL" id="LRGB01018322">
    <property type="protein sequence ID" value="KZR98120.1"/>
    <property type="molecule type" value="Genomic_DNA"/>
</dbReference>
<organism evidence="1 2">
    <name type="scientific">Daphnia magna</name>
    <dbReference type="NCBI Taxonomy" id="35525"/>
    <lineage>
        <taxon>Eukaryota</taxon>
        <taxon>Metazoa</taxon>
        <taxon>Ecdysozoa</taxon>
        <taxon>Arthropoda</taxon>
        <taxon>Crustacea</taxon>
        <taxon>Branchiopoda</taxon>
        <taxon>Diplostraca</taxon>
        <taxon>Cladocera</taxon>
        <taxon>Anomopoda</taxon>
        <taxon>Daphniidae</taxon>
        <taxon>Daphnia</taxon>
    </lineage>
</organism>